<dbReference type="EMBL" id="CAJNOL010000121">
    <property type="protein sequence ID" value="CAF0863855.1"/>
    <property type="molecule type" value="Genomic_DNA"/>
</dbReference>
<keyword evidence="7" id="KW-1185">Reference proteome</keyword>
<dbReference type="AlphaFoldDB" id="A0A813T5I0"/>
<dbReference type="Proteomes" id="UP000663854">
    <property type="component" value="Unassembled WGS sequence"/>
</dbReference>
<dbReference type="Proteomes" id="UP000663870">
    <property type="component" value="Unassembled WGS sequence"/>
</dbReference>
<sequence>MLKRRKAKGQGNKDQLLSEQSIIPPANKTSKIPINNSTTTNGKQGSSIQQIISNPIKPITKPFYYDNLDDIPFIDESRPTSVVDIAQV</sequence>
<evidence type="ECO:0000313" key="4">
    <source>
        <dbReference type="EMBL" id="CAF0863855.1"/>
    </source>
</evidence>
<dbReference type="EMBL" id="CAJNOT010000112">
    <property type="protein sequence ID" value="CAF0845183.1"/>
    <property type="molecule type" value="Genomic_DNA"/>
</dbReference>
<gene>
    <name evidence="4" type="ORF">JXQ802_LOCUS7327</name>
    <name evidence="5" type="ORF">JXQ802_LOCUS7399</name>
    <name evidence="2" type="ORF">PYM288_LOCUS5034</name>
    <name evidence="3" type="ORF">ZHD862_LOCUS4584</name>
</gene>
<evidence type="ECO:0000313" key="7">
    <source>
        <dbReference type="Proteomes" id="UP000663870"/>
    </source>
</evidence>
<name>A0A813T5I0_9BILA</name>
<feature type="compositionally biased region" description="Polar residues" evidence="1">
    <location>
        <begin position="12"/>
        <end position="47"/>
    </location>
</feature>
<proteinExistence type="predicted"/>
<reference evidence="2" key="1">
    <citation type="submission" date="2021-02" db="EMBL/GenBank/DDBJ databases">
        <authorList>
            <person name="Nowell W R."/>
        </authorList>
    </citation>
    <scope>NUCLEOTIDE SEQUENCE</scope>
</reference>
<dbReference type="Proteomes" id="UP000663864">
    <property type="component" value="Unassembled WGS sequence"/>
</dbReference>
<feature type="region of interest" description="Disordered" evidence="1">
    <location>
        <begin position="1"/>
        <end position="47"/>
    </location>
</feature>
<comment type="caution">
    <text evidence="2">The sequence shown here is derived from an EMBL/GenBank/DDBJ whole genome shotgun (WGS) entry which is preliminary data.</text>
</comment>
<dbReference type="EMBL" id="CAJNOL010000123">
    <property type="protein sequence ID" value="CAF0865323.1"/>
    <property type="molecule type" value="Genomic_DNA"/>
</dbReference>
<evidence type="ECO:0000313" key="2">
    <source>
        <dbReference type="EMBL" id="CAF0809867.1"/>
    </source>
</evidence>
<protein>
    <submittedName>
        <fullName evidence="2">Uncharacterized protein</fullName>
    </submittedName>
</protein>
<evidence type="ECO:0000313" key="5">
    <source>
        <dbReference type="EMBL" id="CAF0865323.1"/>
    </source>
</evidence>
<accession>A0A813T5I0</accession>
<evidence type="ECO:0000256" key="1">
    <source>
        <dbReference type="SAM" id="MobiDB-lite"/>
    </source>
</evidence>
<dbReference type="EMBL" id="CAJNOH010000048">
    <property type="protein sequence ID" value="CAF0809867.1"/>
    <property type="molecule type" value="Genomic_DNA"/>
</dbReference>
<evidence type="ECO:0000313" key="3">
    <source>
        <dbReference type="EMBL" id="CAF0845183.1"/>
    </source>
</evidence>
<evidence type="ECO:0000313" key="6">
    <source>
        <dbReference type="Proteomes" id="UP000663854"/>
    </source>
</evidence>
<organism evidence="2 6">
    <name type="scientific">Rotaria sordida</name>
    <dbReference type="NCBI Taxonomy" id="392033"/>
    <lineage>
        <taxon>Eukaryota</taxon>
        <taxon>Metazoa</taxon>
        <taxon>Spiralia</taxon>
        <taxon>Gnathifera</taxon>
        <taxon>Rotifera</taxon>
        <taxon>Eurotatoria</taxon>
        <taxon>Bdelloidea</taxon>
        <taxon>Philodinida</taxon>
        <taxon>Philodinidae</taxon>
        <taxon>Rotaria</taxon>
    </lineage>
</organism>